<dbReference type="GO" id="GO:0046914">
    <property type="term" value="F:transition metal ion binding"/>
    <property type="evidence" value="ECO:0007669"/>
    <property type="project" value="InterPro"/>
</dbReference>
<evidence type="ECO:0000256" key="1">
    <source>
        <dbReference type="ARBA" id="ARBA00023004"/>
    </source>
</evidence>
<comment type="caution">
    <text evidence="3">The sequence shown here is derived from an EMBL/GenBank/DDBJ whole genome shotgun (WGS) entry which is preliminary data.</text>
</comment>
<dbReference type="Gene3D" id="2.30.30.90">
    <property type="match status" value="1"/>
</dbReference>
<dbReference type="InterPro" id="IPR038157">
    <property type="entry name" value="FeoA_core_dom"/>
</dbReference>
<feature type="domain" description="Ferrous iron transporter FeoA-like" evidence="2">
    <location>
        <begin position="1"/>
        <end position="71"/>
    </location>
</feature>
<keyword evidence="1" id="KW-0408">Iron</keyword>
<dbReference type="Pfam" id="PF04023">
    <property type="entry name" value="FeoA"/>
    <property type="match status" value="1"/>
</dbReference>
<evidence type="ECO:0000313" key="4">
    <source>
        <dbReference type="Proteomes" id="UP000005384"/>
    </source>
</evidence>
<dbReference type="PANTHER" id="PTHR43151:SF1">
    <property type="entry name" value="SSR2333 PROTEIN"/>
    <property type="match status" value="1"/>
</dbReference>
<reference evidence="3 4" key="1">
    <citation type="submission" date="2011-08" db="EMBL/GenBank/DDBJ databases">
        <title>The Genome Sequence of Clostridium hathewayi WAL-18680.</title>
        <authorList>
            <consortium name="The Broad Institute Genome Sequencing Platform"/>
            <person name="Earl A."/>
            <person name="Ward D."/>
            <person name="Feldgarden M."/>
            <person name="Gevers D."/>
            <person name="Finegold S.M."/>
            <person name="Summanen P.H."/>
            <person name="Molitoris D.R."/>
            <person name="Song M."/>
            <person name="Daigneault M."/>
            <person name="Allen-Vercoe E."/>
            <person name="Young S.K."/>
            <person name="Zeng Q."/>
            <person name="Gargeya S."/>
            <person name="Fitzgerald M."/>
            <person name="Haas B."/>
            <person name="Abouelleil A."/>
            <person name="Alvarado L."/>
            <person name="Arachchi H.M."/>
            <person name="Berlin A."/>
            <person name="Brown A."/>
            <person name="Chapman S.B."/>
            <person name="Chen Z."/>
            <person name="Dunbar C."/>
            <person name="Freedman E."/>
            <person name="Gearin G."/>
            <person name="Gellesch M."/>
            <person name="Goldberg J."/>
            <person name="Griggs A."/>
            <person name="Gujja S."/>
            <person name="Heiman D."/>
            <person name="Howarth C."/>
            <person name="Larson L."/>
            <person name="Lui A."/>
            <person name="MacDonald P.J.P."/>
            <person name="Montmayeur A."/>
            <person name="Murphy C."/>
            <person name="Neiman D."/>
            <person name="Pearson M."/>
            <person name="Priest M."/>
            <person name="Roberts A."/>
            <person name="Saif S."/>
            <person name="Shea T."/>
            <person name="Shenoy N."/>
            <person name="Sisk P."/>
            <person name="Stolte C."/>
            <person name="Sykes S."/>
            <person name="Wortman J."/>
            <person name="Nusbaum C."/>
            <person name="Birren B."/>
        </authorList>
    </citation>
    <scope>NUCLEOTIDE SEQUENCE [LARGE SCALE GENOMIC DNA]</scope>
    <source>
        <strain evidence="3 4">WAL-18680</strain>
    </source>
</reference>
<evidence type="ECO:0000259" key="2">
    <source>
        <dbReference type="SMART" id="SM00899"/>
    </source>
</evidence>
<proteinExistence type="predicted"/>
<dbReference type="PATRIC" id="fig|742737.3.peg.1383"/>
<dbReference type="HOGENOM" id="CLU_150646_6_0_9"/>
<evidence type="ECO:0000313" key="3">
    <source>
        <dbReference type="EMBL" id="EHI60563.1"/>
    </source>
</evidence>
<dbReference type="RefSeq" id="WP_006779356.1">
    <property type="nucleotide sequence ID" value="NZ_CP040506.1"/>
</dbReference>
<organism evidence="3 4">
    <name type="scientific">Hungatella hathewayi WAL-18680</name>
    <dbReference type="NCBI Taxonomy" id="742737"/>
    <lineage>
        <taxon>Bacteria</taxon>
        <taxon>Bacillati</taxon>
        <taxon>Bacillota</taxon>
        <taxon>Clostridia</taxon>
        <taxon>Lachnospirales</taxon>
        <taxon>Lachnospiraceae</taxon>
        <taxon>Hungatella</taxon>
    </lineage>
</organism>
<dbReference type="InterPro" id="IPR008988">
    <property type="entry name" value="Transcriptional_repressor_C"/>
</dbReference>
<keyword evidence="4" id="KW-1185">Reference proteome</keyword>
<dbReference type="OrthoDB" id="5984at2"/>
<dbReference type="SMART" id="SM00899">
    <property type="entry name" value="FeoA"/>
    <property type="match status" value="1"/>
</dbReference>
<dbReference type="SUPFAM" id="SSF50037">
    <property type="entry name" value="C-terminal domain of transcriptional repressors"/>
    <property type="match status" value="1"/>
</dbReference>
<dbReference type="Proteomes" id="UP000005384">
    <property type="component" value="Unassembled WGS sequence"/>
</dbReference>
<dbReference type="InterPro" id="IPR007167">
    <property type="entry name" value="Fe-transptr_FeoA-like"/>
</dbReference>
<protein>
    <recommendedName>
        <fullName evidence="2">Ferrous iron transporter FeoA-like domain-containing protein</fullName>
    </recommendedName>
</protein>
<dbReference type="PANTHER" id="PTHR43151">
    <property type="entry name" value="FEOA FAMILY PROTEIN"/>
    <property type="match status" value="1"/>
</dbReference>
<dbReference type="AlphaFoldDB" id="G5ICZ5"/>
<dbReference type="EMBL" id="ADLN01000014">
    <property type="protein sequence ID" value="EHI60563.1"/>
    <property type="molecule type" value="Genomic_DNA"/>
</dbReference>
<gene>
    <name evidence="3" type="ORF">HMPREF9473_01372</name>
</gene>
<dbReference type="InterPro" id="IPR053184">
    <property type="entry name" value="FeoA-like"/>
</dbReference>
<accession>G5ICZ5</accession>
<name>G5ICZ5_9FIRM</name>
<sequence>MPLAMVLEGETRTIKDFRGAEDMKRHLQDLGFIKGEKVRVAGENASGMILMVKGVKIALNRGLASKIMVED</sequence>